<dbReference type="Proteomes" id="UP000249922">
    <property type="component" value="Chromosome"/>
</dbReference>
<organism evidence="1 2">
    <name type="scientific">Paracoccus mutanolyticus</name>
    <dbReference type="NCBI Taxonomy" id="1499308"/>
    <lineage>
        <taxon>Bacteria</taxon>
        <taxon>Pseudomonadati</taxon>
        <taxon>Pseudomonadota</taxon>
        <taxon>Alphaproteobacteria</taxon>
        <taxon>Rhodobacterales</taxon>
        <taxon>Paracoccaceae</taxon>
        <taxon>Paracoccus</taxon>
    </lineage>
</organism>
<keyword evidence="2" id="KW-1185">Reference proteome</keyword>
<protein>
    <recommendedName>
        <fullName evidence="3">AMP-dependent synthetase/ligase domain-containing protein</fullName>
    </recommendedName>
</protein>
<gene>
    <name evidence="1" type="ORF">DPM13_15300</name>
</gene>
<dbReference type="Gene3D" id="3.40.50.980">
    <property type="match status" value="1"/>
</dbReference>
<dbReference type="EMBL" id="CP030239">
    <property type="protein sequence ID" value="AWX93903.1"/>
    <property type="molecule type" value="Genomic_DNA"/>
</dbReference>
<sequence>MPPVGPDRPLPLVLEGKARRQAHRTALRFGDTVLSYEQLHQGINRFANGFLSRGCASGAGEIDVNLCLSG</sequence>
<reference evidence="1 2" key="1">
    <citation type="submission" date="2018-06" db="EMBL/GenBank/DDBJ databases">
        <title>Complete genome sequence of Paracoccus mutanolyticus strain RSP-02 isolated from cellulosic waste.</title>
        <authorList>
            <person name="Amrutha R.N."/>
            <person name="Shrivastav A."/>
            <person name="Buddana S.K."/>
            <person name="Deshpande U."/>
            <person name="Prakasham R.S."/>
        </authorList>
    </citation>
    <scope>NUCLEOTIDE SEQUENCE [LARGE SCALE GENOMIC DNA]</scope>
    <source>
        <strain evidence="1 2">RSP-02</strain>
    </source>
</reference>
<name>A0ABM6WTB7_9RHOB</name>
<evidence type="ECO:0000313" key="1">
    <source>
        <dbReference type="EMBL" id="AWX93903.1"/>
    </source>
</evidence>
<evidence type="ECO:0000313" key="2">
    <source>
        <dbReference type="Proteomes" id="UP000249922"/>
    </source>
</evidence>
<dbReference type="SUPFAM" id="SSF56801">
    <property type="entry name" value="Acetyl-CoA synthetase-like"/>
    <property type="match status" value="1"/>
</dbReference>
<proteinExistence type="predicted"/>
<evidence type="ECO:0008006" key="3">
    <source>
        <dbReference type="Google" id="ProtNLM"/>
    </source>
</evidence>
<accession>A0ABM6WTB7</accession>